<evidence type="ECO:0000259" key="12">
    <source>
        <dbReference type="Pfam" id="PF02931"/>
    </source>
</evidence>
<gene>
    <name evidence="15" type="primary">20210376</name>
    <name evidence="14" type="ORF">HELRODRAFT_185969</name>
</gene>
<dbReference type="Pfam" id="PF02931">
    <property type="entry name" value="Neur_chan_LBD"/>
    <property type="match status" value="1"/>
</dbReference>
<dbReference type="STRING" id="6412.T1FNH9"/>
<dbReference type="GO" id="GO:1902476">
    <property type="term" value="P:chloride transmembrane transport"/>
    <property type="evidence" value="ECO:0000318"/>
    <property type="project" value="GO_Central"/>
</dbReference>
<dbReference type="PROSITE" id="PS00236">
    <property type="entry name" value="NEUROTR_ION_CHANNEL"/>
    <property type="match status" value="1"/>
</dbReference>
<sequence>MSPTNIAKKITVDYNRLEAPYRDRATEVSLGIHIISIFSISEQTMDYSISMYFRQAWRDPRLSFPPYRAPGTSGDPKKQIRMQDESWNIIWVPDTYFRNEKRAAKFHDVTVANRMLTVNCTGHVWYVTRITVTLSCPMTLHKYPLDTQNCPMQFESFGHETKTMYYNWLPQPIDFYEGVRVPQFNLVKTIMVDCSANYTAGIFPCAEIRFVIQRDIRYFLIQVFVPSSLIVIMSWVSFWINIDGAPARVSLGITTALTTTTQSVSINELLPRVSYIKAIDVWMIVCLIFVFCSLVEYAFVNVAARTGVRIRTVDVGRVPLVSYDSTIDLNTESASQSVFINCWLYVKERMTTRSYPSVVDVEASRLKARKIDKLARKIFPVSFLIFNIVYWLGYSIPTEKFQMDL</sequence>
<keyword evidence="3 11" id="KW-0813">Transport</keyword>
<dbReference type="GO" id="GO:0004888">
    <property type="term" value="F:transmembrane signaling receptor activity"/>
    <property type="evidence" value="ECO:0007669"/>
    <property type="project" value="InterPro"/>
</dbReference>
<evidence type="ECO:0000256" key="9">
    <source>
        <dbReference type="ARBA" id="ARBA00023136"/>
    </source>
</evidence>
<dbReference type="CDD" id="cd19049">
    <property type="entry name" value="LGIC_TM_anion"/>
    <property type="match status" value="1"/>
</dbReference>
<dbReference type="SUPFAM" id="SSF63712">
    <property type="entry name" value="Nicotinic receptor ligand binding domain-like"/>
    <property type="match status" value="1"/>
</dbReference>
<dbReference type="RefSeq" id="XP_009026154.1">
    <property type="nucleotide sequence ID" value="XM_009027906.1"/>
</dbReference>
<dbReference type="AlphaFoldDB" id="T1FNH9"/>
<dbReference type="NCBIfam" id="TIGR00860">
    <property type="entry name" value="LIC"/>
    <property type="match status" value="1"/>
</dbReference>
<evidence type="ECO:0000256" key="10">
    <source>
        <dbReference type="ARBA" id="ARBA00023303"/>
    </source>
</evidence>
<keyword evidence="10 11" id="KW-0407">Ion channel</keyword>
<dbReference type="InterPro" id="IPR038050">
    <property type="entry name" value="Neuro_actylchol_rec"/>
</dbReference>
<dbReference type="FunFam" id="2.70.170.10:FF:000089">
    <property type="entry name" value="Uncharacterized protein"/>
    <property type="match status" value="1"/>
</dbReference>
<dbReference type="PRINTS" id="PR00252">
    <property type="entry name" value="NRIONCHANNEL"/>
</dbReference>
<comment type="subcellular location">
    <subcellularLocation>
        <location evidence="2">Cell membrane</location>
    </subcellularLocation>
    <subcellularLocation>
        <location evidence="1">Membrane</location>
        <topology evidence="1">Multi-pass membrane protein</topology>
    </subcellularLocation>
</comment>
<dbReference type="InterPro" id="IPR006201">
    <property type="entry name" value="Neur_channel"/>
</dbReference>
<dbReference type="PRINTS" id="PR00253">
    <property type="entry name" value="GABAARECEPTR"/>
</dbReference>
<dbReference type="EnsemblMetazoa" id="HelroT185969">
    <property type="protein sequence ID" value="HelroP185969"/>
    <property type="gene ID" value="HelroG185969"/>
</dbReference>
<organism evidence="15 16">
    <name type="scientific">Helobdella robusta</name>
    <name type="common">Californian leech</name>
    <dbReference type="NCBI Taxonomy" id="6412"/>
    <lineage>
        <taxon>Eukaryota</taxon>
        <taxon>Metazoa</taxon>
        <taxon>Spiralia</taxon>
        <taxon>Lophotrochozoa</taxon>
        <taxon>Annelida</taxon>
        <taxon>Clitellata</taxon>
        <taxon>Hirudinea</taxon>
        <taxon>Rhynchobdellida</taxon>
        <taxon>Glossiphoniidae</taxon>
        <taxon>Helobdella</taxon>
    </lineage>
</organism>
<dbReference type="GO" id="GO:0098794">
    <property type="term" value="C:postsynapse"/>
    <property type="evidence" value="ECO:0007669"/>
    <property type="project" value="GOC"/>
</dbReference>
<keyword evidence="5 11" id="KW-0812">Transmembrane</keyword>
<dbReference type="PANTHER" id="PTHR18945">
    <property type="entry name" value="NEUROTRANSMITTER GATED ION CHANNEL"/>
    <property type="match status" value="1"/>
</dbReference>
<dbReference type="InterPro" id="IPR036734">
    <property type="entry name" value="Neur_chan_lig-bd_sf"/>
</dbReference>
<dbReference type="InterPro" id="IPR006202">
    <property type="entry name" value="Neur_chan_lig-bd"/>
</dbReference>
<name>T1FNH9_HELRO</name>
<comment type="similarity">
    <text evidence="11">Belongs to the ligand-gated ion channel (TC 1.A.9) family.</text>
</comment>
<evidence type="ECO:0000313" key="16">
    <source>
        <dbReference type="Proteomes" id="UP000015101"/>
    </source>
</evidence>
<keyword evidence="6" id="KW-0732">Signal</keyword>
<evidence type="ECO:0000256" key="2">
    <source>
        <dbReference type="ARBA" id="ARBA00004236"/>
    </source>
</evidence>
<dbReference type="Gene3D" id="1.20.58.390">
    <property type="entry name" value="Neurotransmitter-gated ion-channel transmembrane domain"/>
    <property type="match status" value="1"/>
</dbReference>
<reference evidence="16" key="1">
    <citation type="submission" date="2012-12" db="EMBL/GenBank/DDBJ databases">
        <authorList>
            <person name="Hellsten U."/>
            <person name="Grimwood J."/>
            <person name="Chapman J.A."/>
            <person name="Shapiro H."/>
            <person name="Aerts A."/>
            <person name="Otillar R.P."/>
            <person name="Terry A.Y."/>
            <person name="Boore J.L."/>
            <person name="Simakov O."/>
            <person name="Marletaz F."/>
            <person name="Cho S.-J."/>
            <person name="Edsinger-Gonzales E."/>
            <person name="Havlak P."/>
            <person name="Kuo D.-H."/>
            <person name="Larsson T."/>
            <person name="Lv J."/>
            <person name="Arendt D."/>
            <person name="Savage R."/>
            <person name="Osoegawa K."/>
            <person name="de Jong P."/>
            <person name="Lindberg D.R."/>
            <person name="Seaver E.C."/>
            <person name="Weisblat D.A."/>
            <person name="Putnam N.H."/>
            <person name="Grigoriev I.V."/>
            <person name="Rokhsar D.S."/>
        </authorList>
    </citation>
    <scope>NUCLEOTIDE SEQUENCE</scope>
</reference>
<dbReference type="InterPro" id="IPR036719">
    <property type="entry name" value="Neuro-gated_channel_TM_sf"/>
</dbReference>
<dbReference type="GO" id="GO:0005231">
    <property type="term" value="F:excitatory extracellular ligand-gated monoatomic ion channel activity"/>
    <property type="evidence" value="ECO:0000318"/>
    <property type="project" value="GO_Central"/>
</dbReference>
<evidence type="ECO:0000259" key="13">
    <source>
        <dbReference type="Pfam" id="PF02932"/>
    </source>
</evidence>
<evidence type="ECO:0000256" key="5">
    <source>
        <dbReference type="ARBA" id="ARBA00022692"/>
    </source>
</evidence>
<dbReference type="OMA" id="MIACIMF"/>
<keyword evidence="9 11" id="KW-0472">Membrane</keyword>
<feature type="transmembrane region" description="Helical" evidence="11">
    <location>
        <begin position="281"/>
        <end position="300"/>
    </location>
</feature>
<feature type="transmembrane region" description="Helical" evidence="11">
    <location>
        <begin position="374"/>
        <end position="393"/>
    </location>
</feature>
<protein>
    <recommendedName>
        <fullName evidence="17">Neurotransmitter-gated ion-channel ligand-binding domain-containing protein</fullName>
    </recommendedName>
</protein>
<evidence type="ECO:0008006" key="17">
    <source>
        <dbReference type="Google" id="ProtNLM"/>
    </source>
</evidence>
<evidence type="ECO:0000256" key="7">
    <source>
        <dbReference type="ARBA" id="ARBA00022989"/>
    </source>
</evidence>
<evidence type="ECO:0000256" key="4">
    <source>
        <dbReference type="ARBA" id="ARBA00022475"/>
    </source>
</evidence>
<dbReference type="InterPro" id="IPR006029">
    <property type="entry name" value="Neurotrans-gated_channel_TM"/>
</dbReference>
<dbReference type="Pfam" id="PF02932">
    <property type="entry name" value="Neur_chan_memb"/>
    <property type="match status" value="1"/>
</dbReference>
<feature type="transmembrane region" description="Helical" evidence="11">
    <location>
        <begin position="218"/>
        <end position="240"/>
    </location>
</feature>
<dbReference type="InterPro" id="IPR018000">
    <property type="entry name" value="Neurotransmitter_ion_chnl_CS"/>
</dbReference>
<feature type="domain" description="Neurotransmitter-gated ion-channel transmembrane" evidence="13">
    <location>
        <begin position="224"/>
        <end position="304"/>
    </location>
</feature>
<keyword evidence="8 11" id="KW-0406">Ion transport</keyword>
<keyword evidence="7 11" id="KW-1133">Transmembrane helix</keyword>
<accession>T1FNH9</accession>
<keyword evidence="16" id="KW-1185">Reference proteome</keyword>
<dbReference type="GO" id="GO:0005886">
    <property type="term" value="C:plasma membrane"/>
    <property type="evidence" value="ECO:0007669"/>
    <property type="project" value="UniProtKB-SubCell"/>
</dbReference>
<reference evidence="14 16" key="2">
    <citation type="journal article" date="2013" name="Nature">
        <title>Insights into bilaterian evolution from three spiralian genomes.</title>
        <authorList>
            <person name="Simakov O."/>
            <person name="Marletaz F."/>
            <person name="Cho S.J."/>
            <person name="Edsinger-Gonzales E."/>
            <person name="Havlak P."/>
            <person name="Hellsten U."/>
            <person name="Kuo D.H."/>
            <person name="Larsson T."/>
            <person name="Lv J."/>
            <person name="Arendt D."/>
            <person name="Savage R."/>
            <person name="Osoegawa K."/>
            <person name="de Jong P."/>
            <person name="Grimwood J."/>
            <person name="Chapman J.A."/>
            <person name="Shapiro H."/>
            <person name="Aerts A."/>
            <person name="Otillar R.P."/>
            <person name="Terry A.Y."/>
            <person name="Boore J.L."/>
            <person name="Grigoriev I.V."/>
            <person name="Lindberg D.R."/>
            <person name="Seaver E.C."/>
            <person name="Weisblat D.A."/>
            <person name="Putnam N.H."/>
            <person name="Rokhsar D.S."/>
        </authorList>
    </citation>
    <scope>NUCLEOTIDE SEQUENCE</scope>
</reference>
<evidence type="ECO:0000256" key="3">
    <source>
        <dbReference type="ARBA" id="ARBA00022448"/>
    </source>
</evidence>
<dbReference type="Proteomes" id="UP000015101">
    <property type="component" value="Unassembled WGS sequence"/>
</dbReference>
<dbReference type="eggNOG" id="KOG3644">
    <property type="taxonomic scope" value="Eukaryota"/>
</dbReference>
<proteinExistence type="inferred from homology"/>
<evidence type="ECO:0000256" key="1">
    <source>
        <dbReference type="ARBA" id="ARBA00004141"/>
    </source>
</evidence>
<evidence type="ECO:0000256" key="6">
    <source>
        <dbReference type="ARBA" id="ARBA00022729"/>
    </source>
</evidence>
<dbReference type="HOGENOM" id="CLU_010920_1_2_1"/>
<dbReference type="Gene3D" id="2.70.170.10">
    <property type="entry name" value="Neurotransmitter-gated ion-channel ligand-binding domain"/>
    <property type="match status" value="1"/>
</dbReference>
<dbReference type="InterPro" id="IPR006028">
    <property type="entry name" value="GABAA/Glycine_rcpt"/>
</dbReference>
<comment type="caution">
    <text evidence="11">Lacks conserved residue(s) required for the propagation of feature annotation.</text>
</comment>
<reference evidence="15" key="3">
    <citation type="submission" date="2015-06" db="UniProtKB">
        <authorList>
            <consortium name="EnsemblMetazoa"/>
        </authorList>
    </citation>
    <scope>IDENTIFICATION</scope>
</reference>
<dbReference type="EMBL" id="AMQM01006717">
    <property type="status" value="NOT_ANNOTATED_CDS"/>
    <property type="molecule type" value="Genomic_DNA"/>
</dbReference>
<dbReference type="EMBL" id="KB097502">
    <property type="protein sequence ID" value="ESN95866.1"/>
    <property type="molecule type" value="Genomic_DNA"/>
</dbReference>
<evidence type="ECO:0000256" key="8">
    <source>
        <dbReference type="ARBA" id="ARBA00023065"/>
    </source>
</evidence>
<feature type="domain" description="Neurotransmitter-gated ion-channel ligand-binding" evidence="12">
    <location>
        <begin position="5"/>
        <end position="214"/>
    </location>
</feature>
<dbReference type="OrthoDB" id="407674at2759"/>
<evidence type="ECO:0000313" key="14">
    <source>
        <dbReference type="EMBL" id="ESN95866.1"/>
    </source>
</evidence>
<dbReference type="InParanoid" id="T1FNH9"/>
<keyword evidence="4" id="KW-1003">Cell membrane</keyword>
<evidence type="ECO:0000313" key="15">
    <source>
        <dbReference type="EnsemblMetazoa" id="HelroP185969"/>
    </source>
</evidence>
<dbReference type="CTD" id="20210376"/>
<dbReference type="SUPFAM" id="SSF90112">
    <property type="entry name" value="Neurotransmitter-gated ion-channel transmembrane pore"/>
    <property type="match status" value="1"/>
</dbReference>
<evidence type="ECO:0000256" key="11">
    <source>
        <dbReference type="RuleBase" id="RU000687"/>
    </source>
</evidence>
<dbReference type="GeneID" id="20210376"/>
<dbReference type="CDD" id="cd18991">
    <property type="entry name" value="LGIC_ECD_GlyR"/>
    <property type="match status" value="1"/>
</dbReference>
<dbReference type="KEGG" id="hro:HELRODRAFT_185969"/>